<dbReference type="PANTHER" id="PTHR43248:SF25">
    <property type="entry name" value="AB HYDROLASE-1 DOMAIN-CONTAINING PROTEIN-RELATED"/>
    <property type="match status" value="1"/>
</dbReference>
<dbReference type="Pfam" id="PF00561">
    <property type="entry name" value="Abhydrolase_1"/>
    <property type="match status" value="1"/>
</dbReference>
<accession>A0AAD7CS81</accession>
<evidence type="ECO:0000313" key="5">
    <source>
        <dbReference type="EMBL" id="KAJ7660459.1"/>
    </source>
</evidence>
<dbReference type="Pfam" id="PF08386">
    <property type="entry name" value="Abhydrolase_4"/>
    <property type="match status" value="1"/>
</dbReference>
<dbReference type="PANTHER" id="PTHR43248">
    <property type="entry name" value="2-SUCCINYL-6-HYDROXY-2,4-CYCLOHEXADIENE-1-CARBOXYLATE SYNTHASE"/>
    <property type="match status" value="1"/>
</dbReference>
<comment type="caution">
    <text evidence="5">The sequence shown here is derived from an EMBL/GenBank/DDBJ whole genome shotgun (WGS) entry which is preliminary data.</text>
</comment>
<feature type="domain" description="AB hydrolase-1" evidence="3">
    <location>
        <begin position="190"/>
        <end position="257"/>
    </location>
</feature>
<evidence type="ECO:0000313" key="6">
    <source>
        <dbReference type="Proteomes" id="UP001221757"/>
    </source>
</evidence>
<proteinExistence type="inferred from homology"/>
<sequence length="573" mass="61251">MLVASCLILQGFAIGAVLRVGGWESHHDYASPINSATGSQVLSSHSTMLSSAFQFILISLYLTSTLAASDFNWQKLTADTKLNWTSCYSSFQCSLGFASIAIVRLPSTSPKSQYRGPILFNPGGPGAAASTPSLGVSYSTPTISFFKTEAERRFLLPSAEIVIYPSLNASSNAVSKTWGDFGLLGQLALQSDAEHHLQHMSTDNIARDMLQITQAFGFEKLQYWGISYGSVLGATFATLFPDKVGRLMIDGVEDMDSYYSSNQTAMMVDVNGSLEAFFDGCNKAGPDICPFYAPSSSEIAEKLDALTSSIKEQPLPVVAPDSHGIVDFGFLRNVIFQSLFAPYDPAVGFVSLAQGLAALANGNATVLYGLIPVPSFECQTSPPPFHLNNFESYTTIACGDPVPVTDTVAQLEEYWLNAAKVSQFADLVSSSRVLCAGYKIHRPGRFQGPVGAKNTSVPLLLVGNTLDPATARAGALKTSKAFPGSVVLTQDSVGHTSLVAPSLCTYGHFRAYFVNGTLPAPGTVCPVDAELFPSASGNVTSKRRLPSVEEKRLLDAGREISSLMRRVVTSRAL</sequence>
<evidence type="ECO:0000256" key="2">
    <source>
        <dbReference type="ARBA" id="ARBA00022801"/>
    </source>
</evidence>
<dbReference type="SUPFAM" id="SSF53474">
    <property type="entry name" value="alpha/beta-Hydrolases"/>
    <property type="match status" value="2"/>
</dbReference>
<dbReference type="AlphaFoldDB" id="A0AAD7CS81"/>
<dbReference type="Gene3D" id="3.40.50.1820">
    <property type="entry name" value="alpha/beta hydrolase"/>
    <property type="match status" value="1"/>
</dbReference>
<comment type="similarity">
    <text evidence="1">Belongs to the peptidase S33 family.</text>
</comment>
<evidence type="ECO:0000259" key="4">
    <source>
        <dbReference type="Pfam" id="PF08386"/>
    </source>
</evidence>
<keyword evidence="2" id="KW-0378">Hydrolase</keyword>
<dbReference type="InterPro" id="IPR051601">
    <property type="entry name" value="Serine_prot/Carboxylest_S33"/>
</dbReference>
<gene>
    <name evidence="5" type="ORF">B0H17DRAFT_1095219</name>
</gene>
<dbReference type="InterPro" id="IPR000073">
    <property type="entry name" value="AB_hydrolase_1"/>
</dbReference>
<keyword evidence="6" id="KW-1185">Reference proteome</keyword>
<reference evidence="5" key="1">
    <citation type="submission" date="2023-03" db="EMBL/GenBank/DDBJ databases">
        <title>Massive genome expansion in bonnet fungi (Mycena s.s.) driven by repeated elements and novel gene families across ecological guilds.</title>
        <authorList>
            <consortium name="Lawrence Berkeley National Laboratory"/>
            <person name="Harder C.B."/>
            <person name="Miyauchi S."/>
            <person name="Viragh M."/>
            <person name="Kuo A."/>
            <person name="Thoen E."/>
            <person name="Andreopoulos B."/>
            <person name="Lu D."/>
            <person name="Skrede I."/>
            <person name="Drula E."/>
            <person name="Henrissat B."/>
            <person name="Morin E."/>
            <person name="Kohler A."/>
            <person name="Barry K."/>
            <person name="LaButti K."/>
            <person name="Morin E."/>
            <person name="Salamov A."/>
            <person name="Lipzen A."/>
            <person name="Mereny Z."/>
            <person name="Hegedus B."/>
            <person name="Baldrian P."/>
            <person name="Stursova M."/>
            <person name="Weitz H."/>
            <person name="Taylor A."/>
            <person name="Grigoriev I.V."/>
            <person name="Nagy L.G."/>
            <person name="Martin F."/>
            <person name="Kauserud H."/>
        </authorList>
    </citation>
    <scope>NUCLEOTIDE SEQUENCE</scope>
    <source>
        <strain evidence="5">CBHHK067</strain>
    </source>
</reference>
<dbReference type="InterPro" id="IPR013595">
    <property type="entry name" value="Pept_S33_TAP-like_C"/>
</dbReference>
<evidence type="ECO:0000256" key="1">
    <source>
        <dbReference type="ARBA" id="ARBA00010088"/>
    </source>
</evidence>
<dbReference type="Proteomes" id="UP001221757">
    <property type="component" value="Unassembled WGS sequence"/>
</dbReference>
<evidence type="ECO:0000259" key="3">
    <source>
        <dbReference type="Pfam" id="PF00561"/>
    </source>
</evidence>
<dbReference type="EMBL" id="JARKIE010000261">
    <property type="protein sequence ID" value="KAJ7660459.1"/>
    <property type="molecule type" value="Genomic_DNA"/>
</dbReference>
<dbReference type="InterPro" id="IPR029058">
    <property type="entry name" value="AB_hydrolase_fold"/>
</dbReference>
<dbReference type="GO" id="GO:0016787">
    <property type="term" value="F:hydrolase activity"/>
    <property type="evidence" value="ECO:0007669"/>
    <property type="project" value="UniProtKB-KW"/>
</dbReference>
<feature type="domain" description="Peptidase S33 tripeptidyl aminopeptidase-like C-terminal" evidence="4">
    <location>
        <begin position="424"/>
        <end position="525"/>
    </location>
</feature>
<organism evidence="5 6">
    <name type="scientific">Mycena rosella</name>
    <name type="common">Pink bonnet</name>
    <name type="synonym">Agaricus rosellus</name>
    <dbReference type="NCBI Taxonomy" id="1033263"/>
    <lineage>
        <taxon>Eukaryota</taxon>
        <taxon>Fungi</taxon>
        <taxon>Dikarya</taxon>
        <taxon>Basidiomycota</taxon>
        <taxon>Agaricomycotina</taxon>
        <taxon>Agaricomycetes</taxon>
        <taxon>Agaricomycetidae</taxon>
        <taxon>Agaricales</taxon>
        <taxon>Marasmiineae</taxon>
        <taxon>Mycenaceae</taxon>
        <taxon>Mycena</taxon>
    </lineage>
</organism>
<name>A0AAD7CS81_MYCRO</name>
<protein>
    <submittedName>
        <fullName evidence="5">TAP-like protein-domain-containing protein</fullName>
    </submittedName>
</protein>